<feature type="domain" description="4Fe-4S ferredoxin-type" evidence="7">
    <location>
        <begin position="2"/>
        <end position="30"/>
    </location>
</feature>
<dbReference type="InterPro" id="IPR051269">
    <property type="entry name" value="Fe-S_cluster_ET"/>
</dbReference>
<comment type="caution">
    <text evidence="8">The sequence shown here is derived from an EMBL/GenBank/DDBJ whole genome shotgun (WGS) entry which is preliminary data.</text>
</comment>
<dbReference type="PANTHER" id="PTHR36923">
    <property type="entry name" value="FERREDOXIN"/>
    <property type="match status" value="1"/>
</dbReference>
<sequence length="68" mass="7283">MSKLKVNQDLCIGCGLCVSLAGKTFRFNSQNKAEVVSDNSQPADPAETIQQVISSCPVGAISQWENLL</sequence>
<evidence type="ECO:0000256" key="6">
    <source>
        <dbReference type="RuleBase" id="RU368020"/>
    </source>
</evidence>
<dbReference type="GO" id="GO:0051536">
    <property type="term" value="F:iron-sulfur cluster binding"/>
    <property type="evidence" value="ECO:0007669"/>
    <property type="project" value="UniProtKB-KW"/>
</dbReference>
<keyword evidence="3 6" id="KW-0249">Electron transport</keyword>
<dbReference type="EMBL" id="PEYW01000015">
    <property type="protein sequence ID" value="PIS20935.1"/>
    <property type="molecule type" value="Genomic_DNA"/>
</dbReference>
<keyword evidence="1 6" id="KW-0813">Transport</keyword>
<dbReference type="GO" id="GO:0009055">
    <property type="term" value="F:electron transfer activity"/>
    <property type="evidence" value="ECO:0007669"/>
    <property type="project" value="UniProtKB-UniRule"/>
</dbReference>
<evidence type="ECO:0000313" key="8">
    <source>
        <dbReference type="EMBL" id="PIS20935.1"/>
    </source>
</evidence>
<keyword evidence="2 6" id="KW-0479">Metal-binding</keyword>
<evidence type="ECO:0000256" key="2">
    <source>
        <dbReference type="ARBA" id="ARBA00022723"/>
    </source>
</evidence>
<dbReference type="InterPro" id="IPR017896">
    <property type="entry name" value="4Fe4S_Fe-S-bd"/>
</dbReference>
<dbReference type="Pfam" id="PF13370">
    <property type="entry name" value="Fer4_13"/>
    <property type="match status" value="1"/>
</dbReference>
<accession>A0A2H0X7W8</accession>
<protein>
    <recommendedName>
        <fullName evidence="6">Ferredoxin</fullName>
    </recommendedName>
</protein>
<evidence type="ECO:0000313" key="9">
    <source>
        <dbReference type="Proteomes" id="UP000231414"/>
    </source>
</evidence>
<evidence type="ECO:0000256" key="3">
    <source>
        <dbReference type="ARBA" id="ARBA00022982"/>
    </source>
</evidence>
<evidence type="ECO:0000259" key="7">
    <source>
        <dbReference type="PROSITE" id="PS51379"/>
    </source>
</evidence>
<evidence type="ECO:0000256" key="4">
    <source>
        <dbReference type="ARBA" id="ARBA00023004"/>
    </source>
</evidence>
<dbReference type="GO" id="GO:0005506">
    <property type="term" value="F:iron ion binding"/>
    <property type="evidence" value="ECO:0007669"/>
    <property type="project" value="UniProtKB-UniRule"/>
</dbReference>
<keyword evidence="5 6" id="KW-0411">Iron-sulfur</keyword>
<evidence type="ECO:0000256" key="1">
    <source>
        <dbReference type="ARBA" id="ARBA00022448"/>
    </source>
</evidence>
<evidence type="ECO:0000256" key="5">
    <source>
        <dbReference type="ARBA" id="ARBA00023014"/>
    </source>
</evidence>
<proteinExistence type="predicted"/>
<dbReference type="Proteomes" id="UP000231414">
    <property type="component" value="Unassembled WGS sequence"/>
</dbReference>
<dbReference type="SUPFAM" id="SSF54862">
    <property type="entry name" value="4Fe-4S ferredoxins"/>
    <property type="match status" value="1"/>
</dbReference>
<dbReference type="Gene3D" id="3.30.70.20">
    <property type="match status" value="1"/>
</dbReference>
<dbReference type="PROSITE" id="PS51379">
    <property type="entry name" value="4FE4S_FER_2"/>
    <property type="match status" value="1"/>
</dbReference>
<reference evidence="9" key="1">
    <citation type="submission" date="2017-09" db="EMBL/GenBank/DDBJ databases">
        <title>Depth-based differentiation of microbial function through sediment-hosted aquifers and enrichment of novel symbionts in the deep terrestrial subsurface.</title>
        <authorList>
            <person name="Probst A.J."/>
            <person name="Ladd B."/>
            <person name="Jarett J.K."/>
            <person name="Geller-Mcgrath D.E."/>
            <person name="Sieber C.M.K."/>
            <person name="Emerson J.B."/>
            <person name="Anantharaman K."/>
            <person name="Thomas B.C."/>
            <person name="Malmstrom R."/>
            <person name="Stieglmeier M."/>
            <person name="Klingl A."/>
            <person name="Woyke T."/>
            <person name="Ryan C.M."/>
            <person name="Banfield J.F."/>
        </authorList>
    </citation>
    <scope>NUCLEOTIDE SEQUENCE [LARGE SCALE GENOMIC DNA]</scope>
</reference>
<dbReference type="AlphaFoldDB" id="A0A2H0X7W8"/>
<dbReference type="PRINTS" id="PR00352">
    <property type="entry name" value="3FE4SFRDOXIN"/>
</dbReference>
<organism evidence="8 9">
    <name type="scientific">candidate division WWE3 bacterium CG08_land_8_20_14_0_20_43_13</name>
    <dbReference type="NCBI Taxonomy" id="1975087"/>
    <lineage>
        <taxon>Bacteria</taxon>
        <taxon>Katanobacteria</taxon>
    </lineage>
</organism>
<dbReference type="PANTHER" id="PTHR36923:SF3">
    <property type="entry name" value="FERREDOXIN"/>
    <property type="match status" value="1"/>
</dbReference>
<keyword evidence="4 6" id="KW-0408">Iron</keyword>
<comment type="function">
    <text evidence="6">Ferredoxins are iron-sulfur proteins that transfer electrons in a wide variety of metabolic reactions.</text>
</comment>
<name>A0A2H0X7W8_UNCKA</name>
<dbReference type="InterPro" id="IPR001080">
    <property type="entry name" value="3Fe4S_ferredoxin"/>
</dbReference>
<gene>
    <name evidence="8" type="ORF">COT52_01190</name>
</gene>